<keyword evidence="4" id="KW-1185">Reference proteome</keyword>
<sequence>MKFYKKPIYILLIVAVCIFTFIRFNRLQETSVIPSYENKLLVHYINVGQGDSILIQVNNKNILIDAGPKAKTVYSYLKKHKIKTLHYVIATHPHDDHIGGMSYVINKFKILEFYAPKKIANTETFNSMITALNKKNLKIIPIKAEKKLDIGKNASCIFVAPNNDNYNNTNNYSAVIKITYKNTSFLFAGDAEALSESEILNTGYNIKSDILKVGHHGSTSSTTTEFLNEVNPKVAVISCGQNNDYGHPNKETLSKLKGKNIIIYRTDIDGTIVLESNGEKIIKR</sequence>
<dbReference type="InterPro" id="IPR036866">
    <property type="entry name" value="RibonucZ/Hydroxyglut_hydro"/>
</dbReference>
<feature type="transmembrane region" description="Helical" evidence="1">
    <location>
        <begin position="7"/>
        <end position="24"/>
    </location>
</feature>
<dbReference type="EMBL" id="JAPQER010000002">
    <property type="protein sequence ID" value="MCY6484352.1"/>
    <property type="molecule type" value="Genomic_DNA"/>
</dbReference>
<evidence type="ECO:0000259" key="2">
    <source>
        <dbReference type="SMART" id="SM00849"/>
    </source>
</evidence>
<feature type="domain" description="Metallo-beta-lactamase" evidence="2">
    <location>
        <begin position="49"/>
        <end position="241"/>
    </location>
</feature>
<dbReference type="Gene3D" id="3.60.15.10">
    <property type="entry name" value="Ribonuclease Z/Hydroxyacylglutathione hydrolase-like"/>
    <property type="match status" value="1"/>
</dbReference>
<proteinExistence type="predicted"/>
<dbReference type="InterPro" id="IPR052159">
    <property type="entry name" value="Competence_DNA_uptake"/>
</dbReference>
<accession>A0ABT4CZE1</accession>
<gene>
    <name evidence="3" type="ORF">OW763_08275</name>
</gene>
<reference evidence="3" key="1">
    <citation type="submission" date="2022-12" db="EMBL/GenBank/DDBJ databases">
        <authorList>
            <person name="Wang J."/>
        </authorList>
    </citation>
    <scope>NUCLEOTIDE SEQUENCE</scope>
    <source>
        <strain evidence="3">HY-45-18</strain>
    </source>
</reference>
<keyword evidence="1" id="KW-0812">Transmembrane</keyword>
<keyword evidence="1" id="KW-0472">Membrane</keyword>
<evidence type="ECO:0000256" key="1">
    <source>
        <dbReference type="SAM" id="Phobius"/>
    </source>
</evidence>
<dbReference type="InterPro" id="IPR001279">
    <property type="entry name" value="Metallo-B-lactamas"/>
</dbReference>
<dbReference type="PANTHER" id="PTHR30619:SF7">
    <property type="entry name" value="BETA-LACTAMASE DOMAIN PROTEIN"/>
    <property type="match status" value="1"/>
</dbReference>
<evidence type="ECO:0000313" key="4">
    <source>
        <dbReference type="Proteomes" id="UP001078443"/>
    </source>
</evidence>
<comment type="caution">
    <text evidence="3">The sequence shown here is derived from an EMBL/GenBank/DDBJ whole genome shotgun (WGS) entry which is preliminary data.</text>
</comment>
<organism evidence="3 4">
    <name type="scientific">Clostridium aestuarii</name>
    <dbReference type="NCBI Taxonomy" id="338193"/>
    <lineage>
        <taxon>Bacteria</taxon>
        <taxon>Bacillati</taxon>
        <taxon>Bacillota</taxon>
        <taxon>Clostridia</taxon>
        <taxon>Eubacteriales</taxon>
        <taxon>Clostridiaceae</taxon>
        <taxon>Clostridium</taxon>
    </lineage>
</organism>
<name>A0ABT4CZE1_9CLOT</name>
<dbReference type="CDD" id="cd07731">
    <property type="entry name" value="ComA-like_MBL-fold"/>
    <property type="match status" value="1"/>
</dbReference>
<dbReference type="PANTHER" id="PTHR30619">
    <property type="entry name" value="DNA INTERNALIZATION/COMPETENCE PROTEIN COMEC/REC2"/>
    <property type="match status" value="1"/>
</dbReference>
<dbReference type="SMART" id="SM00849">
    <property type="entry name" value="Lactamase_B"/>
    <property type="match status" value="1"/>
</dbReference>
<dbReference type="Proteomes" id="UP001078443">
    <property type="component" value="Unassembled WGS sequence"/>
</dbReference>
<dbReference type="RefSeq" id="WP_268040626.1">
    <property type="nucleotide sequence ID" value="NZ_JAPQER010000002.1"/>
</dbReference>
<evidence type="ECO:0000313" key="3">
    <source>
        <dbReference type="EMBL" id="MCY6484352.1"/>
    </source>
</evidence>
<keyword evidence="1" id="KW-1133">Transmembrane helix</keyword>
<dbReference type="Pfam" id="PF00753">
    <property type="entry name" value="Lactamase_B"/>
    <property type="match status" value="1"/>
</dbReference>
<dbReference type="InterPro" id="IPR035681">
    <property type="entry name" value="ComA-like_MBL"/>
</dbReference>
<protein>
    <submittedName>
        <fullName evidence="3">ComEC/Rec2 family competence protein</fullName>
    </submittedName>
</protein>
<dbReference type="SUPFAM" id="SSF56281">
    <property type="entry name" value="Metallo-hydrolase/oxidoreductase"/>
    <property type="match status" value="1"/>
</dbReference>